<gene>
    <name evidence="3" type="ORF">ACFSJD_17835</name>
</gene>
<protein>
    <submittedName>
        <fullName evidence="3">SDR family oxidoreductase</fullName>
    </submittedName>
</protein>
<reference evidence="4" key="1">
    <citation type="journal article" date="2019" name="Int. J. Syst. Evol. Microbiol.">
        <title>The Global Catalogue of Microorganisms (GCM) 10K type strain sequencing project: providing services to taxonomists for standard genome sequencing and annotation.</title>
        <authorList>
            <consortium name="The Broad Institute Genomics Platform"/>
            <consortium name="The Broad Institute Genome Sequencing Center for Infectious Disease"/>
            <person name="Wu L."/>
            <person name="Ma J."/>
        </authorList>
    </citation>
    <scope>NUCLEOTIDE SEQUENCE [LARGE SCALE GENOMIC DNA]</scope>
    <source>
        <strain evidence="4">CCM 7043</strain>
    </source>
</reference>
<comment type="similarity">
    <text evidence="1">Belongs to the short-chain dehydrogenases/reductases (SDR) family.</text>
</comment>
<comment type="caution">
    <text evidence="3">The sequence shown here is derived from an EMBL/GenBank/DDBJ whole genome shotgun (WGS) entry which is preliminary data.</text>
</comment>
<evidence type="ECO:0000256" key="2">
    <source>
        <dbReference type="ARBA" id="ARBA00023002"/>
    </source>
</evidence>
<dbReference type="RefSeq" id="WP_344728588.1">
    <property type="nucleotide sequence ID" value="NZ_BAAAUS010000052.1"/>
</dbReference>
<keyword evidence="2" id="KW-0560">Oxidoreductase</keyword>
<dbReference type="Pfam" id="PF13561">
    <property type="entry name" value="adh_short_C2"/>
    <property type="match status" value="1"/>
</dbReference>
<dbReference type="PRINTS" id="PR00081">
    <property type="entry name" value="GDHRDH"/>
</dbReference>
<dbReference type="PANTHER" id="PTHR43639">
    <property type="entry name" value="OXIDOREDUCTASE, SHORT-CHAIN DEHYDROGENASE/REDUCTASE FAMILY (AFU_ORTHOLOGUE AFUA_5G02870)"/>
    <property type="match status" value="1"/>
</dbReference>
<dbReference type="SUPFAM" id="SSF51735">
    <property type="entry name" value="NAD(P)-binding Rossmann-fold domains"/>
    <property type="match status" value="1"/>
</dbReference>
<dbReference type="InterPro" id="IPR002347">
    <property type="entry name" value="SDR_fam"/>
</dbReference>
<accession>A0ABW4EWD4</accession>
<dbReference type="Proteomes" id="UP001597114">
    <property type="component" value="Unassembled WGS sequence"/>
</dbReference>
<keyword evidence="4" id="KW-1185">Reference proteome</keyword>
<dbReference type="Gene3D" id="3.40.50.720">
    <property type="entry name" value="NAD(P)-binding Rossmann-like Domain"/>
    <property type="match status" value="1"/>
</dbReference>
<organism evidence="3 4">
    <name type="scientific">Pseudonocardia yunnanensis</name>
    <dbReference type="NCBI Taxonomy" id="58107"/>
    <lineage>
        <taxon>Bacteria</taxon>
        <taxon>Bacillati</taxon>
        <taxon>Actinomycetota</taxon>
        <taxon>Actinomycetes</taxon>
        <taxon>Pseudonocardiales</taxon>
        <taxon>Pseudonocardiaceae</taxon>
        <taxon>Pseudonocardia</taxon>
    </lineage>
</organism>
<dbReference type="PANTHER" id="PTHR43639:SF1">
    <property type="entry name" value="SHORT-CHAIN DEHYDROGENASE_REDUCTASE FAMILY PROTEIN"/>
    <property type="match status" value="1"/>
</dbReference>
<evidence type="ECO:0000313" key="4">
    <source>
        <dbReference type="Proteomes" id="UP001597114"/>
    </source>
</evidence>
<name>A0ABW4EWD4_9PSEU</name>
<dbReference type="InterPro" id="IPR036291">
    <property type="entry name" value="NAD(P)-bd_dom_sf"/>
</dbReference>
<evidence type="ECO:0000256" key="1">
    <source>
        <dbReference type="ARBA" id="ARBA00006484"/>
    </source>
</evidence>
<proteinExistence type="inferred from homology"/>
<dbReference type="EMBL" id="JBHUCO010000017">
    <property type="protein sequence ID" value="MFD1519357.1"/>
    <property type="molecule type" value="Genomic_DNA"/>
</dbReference>
<dbReference type="CDD" id="cd05233">
    <property type="entry name" value="SDR_c"/>
    <property type="match status" value="1"/>
</dbReference>
<sequence>MPFPGISVYAASKGAIVGLTKGLARELAPKGITIQQCAAGPGRHRRQLRGRPCCAAQLNAMALDRFGDAGEIGAFVSFLAGPDGGFFTGASLSIDGACTS</sequence>
<evidence type="ECO:0000313" key="3">
    <source>
        <dbReference type="EMBL" id="MFD1519357.1"/>
    </source>
</evidence>